<gene>
    <name evidence="9" type="ORF">SAMN04487931_113115</name>
</gene>
<dbReference type="Pfam" id="PF03547">
    <property type="entry name" value="Mem_trans"/>
    <property type="match status" value="1"/>
</dbReference>
<keyword evidence="7 8" id="KW-0472">Membrane</keyword>
<keyword evidence="6 8" id="KW-1133">Transmembrane helix</keyword>
<feature type="transmembrane region" description="Helical" evidence="8">
    <location>
        <begin position="96"/>
        <end position="113"/>
    </location>
</feature>
<evidence type="ECO:0000256" key="7">
    <source>
        <dbReference type="ARBA" id="ARBA00023136"/>
    </source>
</evidence>
<keyword evidence="5 8" id="KW-0812">Transmembrane</keyword>
<comment type="similarity">
    <text evidence="2">Belongs to the auxin efflux carrier (TC 2.A.69) family.</text>
</comment>
<dbReference type="InterPro" id="IPR038770">
    <property type="entry name" value="Na+/solute_symporter_sf"/>
</dbReference>
<dbReference type="Proteomes" id="UP000199608">
    <property type="component" value="Unassembled WGS sequence"/>
</dbReference>
<name>A0A1H2JNL8_9BACT</name>
<keyword evidence="10" id="KW-1185">Reference proteome</keyword>
<feature type="transmembrane region" description="Helical" evidence="8">
    <location>
        <begin position="279"/>
        <end position="300"/>
    </location>
</feature>
<dbReference type="PANTHER" id="PTHR36838">
    <property type="entry name" value="AUXIN EFFLUX CARRIER FAMILY PROTEIN"/>
    <property type="match status" value="1"/>
</dbReference>
<feature type="transmembrane region" description="Helical" evidence="8">
    <location>
        <begin position="33"/>
        <end position="49"/>
    </location>
</feature>
<dbReference type="PANTHER" id="PTHR36838:SF4">
    <property type="entry name" value="AUXIN EFFLUX CARRIER FAMILY PROTEIN"/>
    <property type="match status" value="1"/>
</dbReference>
<feature type="transmembrane region" description="Helical" evidence="8">
    <location>
        <begin position="154"/>
        <end position="176"/>
    </location>
</feature>
<protein>
    <recommendedName>
        <fullName evidence="11">Membrane transport protein</fullName>
    </recommendedName>
</protein>
<evidence type="ECO:0000256" key="1">
    <source>
        <dbReference type="ARBA" id="ARBA00004651"/>
    </source>
</evidence>
<dbReference type="GO" id="GO:0055085">
    <property type="term" value="P:transmembrane transport"/>
    <property type="evidence" value="ECO:0007669"/>
    <property type="project" value="InterPro"/>
</dbReference>
<evidence type="ECO:0000256" key="8">
    <source>
        <dbReference type="SAM" id="Phobius"/>
    </source>
</evidence>
<feature type="transmembrane region" description="Helical" evidence="8">
    <location>
        <begin position="221"/>
        <end position="241"/>
    </location>
</feature>
<evidence type="ECO:0008006" key="11">
    <source>
        <dbReference type="Google" id="ProtNLM"/>
    </source>
</evidence>
<evidence type="ECO:0000256" key="5">
    <source>
        <dbReference type="ARBA" id="ARBA00022692"/>
    </source>
</evidence>
<dbReference type="Gene3D" id="1.20.1530.20">
    <property type="match status" value="1"/>
</dbReference>
<dbReference type="GO" id="GO:0005886">
    <property type="term" value="C:plasma membrane"/>
    <property type="evidence" value="ECO:0007669"/>
    <property type="project" value="UniProtKB-SubCell"/>
</dbReference>
<dbReference type="InterPro" id="IPR004776">
    <property type="entry name" value="Mem_transp_PIN-like"/>
</dbReference>
<accession>A0A1H2JNL8</accession>
<comment type="subcellular location">
    <subcellularLocation>
        <location evidence="1">Cell membrane</location>
        <topology evidence="1">Multi-pass membrane protein</topology>
    </subcellularLocation>
</comment>
<evidence type="ECO:0000256" key="4">
    <source>
        <dbReference type="ARBA" id="ARBA00022475"/>
    </source>
</evidence>
<proteinExistence type="inferred from homology"/>
<feature type="transmembrane region" description="Helical" evidence="8">
    <location>
        <begin position="197"/>
        <end position="215"/>
    </location>
</feature>
<organism evidence="9 10">
    <name type="scientific">Desulfobacula phenolica</name>
    <dbReference type="NCBI Taxonomy" id="90732"/>
    <lineage>
        <taxon>Bacteria</taxon>
        <taxon>Pseudomonadati</taxon>
        <taxon>Thermodesulfobacteriota</taxon>
        <taxon>Desulfobacteria</taxon>
        <taxon>Desulfobacterales</taxon>
        <taxon>Desulfobacteraceae</taxon>
        <taxon>Desulfobacula</taxon>
    </lineage>
</organism>
<reference evidence="10" key="1">
    <citation type="submission" date="2016-10" db="EMBL/GenBank/DDBJ databases">
        <authorList>
            <person name="Varghese N."/>
            <person name="Submissions S."/>
        </authorList>
    </citation>
    <scope>NUCLEOTIDE SEQUENCE [LARGE SCALE GENOMIC DNA]</scope>
    <source>
        <strain evidence="10">DSM 3384</strain>
    </source>
</reference>
<evidence type="ECO:0000313" key="9">
    <source>
        <dbReference type="EMBL" id="SDU57655.1"/>
    </source>
</evidence>
<dbReference type="EMBL" id="FNLL01000013">
    <property type="protein sequence ID" value="SDU57655.1"/>
    <property type="molecule type" value="Genomic_DNA"/>
</dbReference>
<keyword evidence="3" id="KW-0813">Transport</keyword>
<keyword evidence="4" id="KW-1003">Cell membrane</keyword>
<evidence type="ECO:0000256" key="6">
    <source>
        <dbReference type="ARBA" id="ARBA00022989"/>
    </source>
</evidence>
<feature type="transmembrane region" description="Helical" evidence="8">
    <location>
        <begin position="61"/>
        <end position="84"/>
    </location>
</feature>
<feature type="transmembrane region" description="Helical" evidence="8">
    <location>
        <begin position="120"/>
        <end position="142"/>
    </location>
</feature>
<dbReference type="AlphaFoldDB" id="A0A1H2JNL8"/>
<evidence type="ECO:0000256" key="3">
    <source>
        <dbReference type="ARBA" id="ARBA00022448"/>
    </source>
</evidence>
<evidence type="ECO:0000313" key="10">
    <source>
        <dbReference type="Proteomes" id="UP000199608"/>
    </source>
</evidence>
<evidence type="ECO:0000256" key="2">
    <source>
        <dbReference type="ARBA" id="ARBA00010145"/>
    </source>
</evidence>
<sequence length="301" mass="32692">MNAIFPIFILLLLGSLLKHFGITNKIFLKTADKLVYFIFFPAMLFWKIGSSAPDKGVSVDLCAASILAVVIVYLLSLLSIRWFHIPGFQAGSFSQACYRFNTYIGMAIVMTTLGESGIRYFGILIGFAIPIINVLAVGTLIWHSNKKKSLGQNIMYLLKALIFNPLILGCVAGIVFSRFQLSFAVFIDNTFRLMTSVTMPLALISIGGSLTLAGLKQNIKLSFLAAGLKLLILPVIGCLLLKSFFITGVPFKAGMIFFALPTSTAIYVLSAQLDSDTQMASAAIMLSTLLSFVSLSAVLLI</sequence>